<keyword evidence="4" id="KW-0288">FMN</keyword>
<keyword evidence="10" id="KW-1185">Reference proteome</keyword>
<dbReference type="Pfam" id="PF13426">
    <property type="entry name" value="PAS_9"/>
    <property type="match status" value="1"/>
</dbReference>
<comment type="catalytic activity">
    <reaction evidence="1">
        <text>ATP + protein L-histidine = ADP + protein N-phospho-L-histidine.</text>
        <dbReference type="EC" id="2.7.13.3"/>
    </reaction>
</comment>
<keyword evidence="3" id="KW-0285">Flavoprotein</keyword>
<dbReference type="Pfam" id="PF07568">
    <property type="entry name" value="HisKA_2"/>
    <property type="match status" value="1"/>
</dbReference>
<dbReference type="GO" id="GO:0004673">
    <property type="term" value="F:protein histidine kinase activity"/>
    <property type="evidence" value="ECO:0007669"/>
    <property type="project" value="UniProtKB-EC"/>
</dbReference>
<dbReference type="EC" id="2.7.13.3" evidence="2"/>
<dbReference type="InterPro" id="IPR000014">
    <property type="entry name" value="PAS"/>
</dbReference>
<name>A0A4S2HE14_9PROT</name>
<dbReference type="SUPFAM" id="SSF55785">
    <property type="entry name" value="PYP-like sensor domain (PAS domain)"/>
    <property type="match status" value="1"/>
</dbReference>
<dbReference type="InterPro" id="IPR001610">
    <property type="entry name" value="PAC"/>
</dbReference>
<dbReference type="RefSeq" id="WP_135943298.1">
    <property type="nucleotide sequence ID" value="NZ_BMEI01000001.1"/>
</dbReference>
<evidence type="ECO:0000259" key="6">
    <source>
        <dbReference type="PROSITE" id="PS50109"/>
    </source>
</evidence>
<evidence type="ECO:0000256" key="1">
    <source>
        <dbReference type="ARBA" id="ARBA00000085"/>
    </source>
</evidence>
<dbReference type="PROSITE" id="PS50112">
    <property type="entry name" value="PAS"/>
    <property type="match status" value="1"/>
</dbReference>
<evidence type="ECO:0000256" key="3">
    <source>
        <dbReference type="ARBA" id="ARBA00022630"/>
    </source>
</evidence>
<dbReference type="InterPro" id="IPR004358">
    <property type="entry name" value="Sig_transdc_His_kin-like_C"/>
</dbReference>
<organism evidence="9 10">
    <name type="scientific">Marinicauda pacifica</name>
    <dbReference type="NCBI Taxonomy" id="1133559"/>
    <lineage>
        <taxon>Bacteria</taxon>
        <taxon>Pseudomonadati</taxon>
        <taxon>Pseudomonadota</taxon>
        <taxon>Alphaproteobacteria</taxon>
        <taxon>Maricaulales</taxon>
        <taxon>Maricaulaceae</taxon>
        <taxon>Marinicauda</taxon>
    </lineage>
</organism>
<dbReference type="InterPro" id="IPR003594">
    <property type="entry name" value="HATPase_dom"/>
</dbReference>
<dbReference type="Proteomes" id="UP000305451">
    <property type="component" value="Unassembled WGS sequence"/>
</dbReference>
<dbReference type="PANTHER" id="PTHR47429">
    <property type="entry name" value="PROTEIN TWIN LOV 1"/>
    <property type="match status" value="1"/>
</dbReference>
<evidence type="ECO:0000256" key="2">
    <source>
        <dbReference type="ARBA" id="ARBA00012438"/>
    </source>
</evidence>
<dbReference type="PRINTS" id="PR00344">
    <property type="entry name" value="BCTRLSENSOR"/>
</dbReference>
<dbReference type="EMBL" id="SRXV01000001">
    <property type="protein sequence ID" value="TGY94103.1"/>
    <property type="molecule type" value="Genomic_DNA"/>
</dbReference>
<protein>
    <recommendedName>
        <fullName evidence="2">histidine kinase</fullName>
        <ecNumber evidence="2">2.7.13.3</ecNumber>
    </recommendedName>
</protein>
<dbReference type="NCBIfam" id="TIGR00229">
    <property type="entry name" value="sensory_box"/>
    <property type="match status" value="1"/>
</dbReference>
<dbReference type="SMART" id="SM00086">
    <property type="entry name" value="PAC"/>
    <property type="match status" value="1"/>
</dbReference>
<comment type="caution">
    <text evidence="9">The sequence shown here is derived from an EMBL/GenBank/DDBJ whole genome shotgun (WGS) entry which is preliminary data.</text>
</comment>
<feature type="domain" description="Histidine kinase" evidence="6">
    <location>
        <begin position="146"/>
        <end position="338"/>
    </location>
</feature>
<dbReference type="InterPro" id="IPR000700">
    <property type="entry name" value="PAS-assoc_C"/>
</dbReference>
<dbReference type="SMART" id="SM00387">
    <property type="entry name" value="HATPase_c"/>
    <property type="match status" value="1"/>
</dbReference>
<dbReference type="CDD" id="cd00130">
    <property type="entry name" value="PAS"/>
    <property type="match status" value="1"/>
</dbReference>
<dbReference type="InterPro" id="IPR005467">
    <property type="entry name" value="His_kinase_dom"/>
</dbReference>
<feature type="domain" description="PAS" evidence="7">
    <location>
        <begin position="18"/>
        <end position="88"/>
    </location>
</feature>
<evidence type="ECO:0000256" key="4">
    <source>
        <dbReference type="ARBA" id="ARBA00022643"/>
    </source>
</evidence>
<dbReference type="Pfam" id="PF02518">
    <property type="entry name" value="HATPase_c"/>
    <property type="match status" value="1"/>
</dbReference>
<dbReference type="PANTHER" id="PTHR47429:SF2">
    <property type="entry name" value="PROTEIN TWIN LOV 1"/>
    <property type="match status" value="1"/>
</dbReference>
<evidence type="ECO:0000256" key="5">
    <source>
        <dbReference type="ARBA" id="ARBA00022991"/>
    </source>
</evidence>
<dbReference type="OrthoDB" id="9774458at2"/>
<dbReference type="PROSITE" id="PS50113">
    <property type="entry name" value="PAC"/>
    <property type="match status" value="1"/>
</dbReference>
<keyword evidence="5" id="KW-0157">Chromophore</keyword>
<dbReference type="InterPro" id="IPR035965">
    <property type="entry name" value="PAS-like_dom_sf"/>
</dbReference>
<dbReference type="SUPFAM" id="SSF55874">
    <property type="entry name" value="ATPase domain of HSP90 chaperone/DNA topoisomerase II/histidine kinase"/>
    <property type="match status" value="1"/>
</dbReference>
<evidence type="ECO:0000259" key="8">
    <source>
        <dbReference type="PROSITE" id="PS50113"/>
    </source>
</evidence>
<dbReference type="Gene3D" id="3.30.565.10">
    <property type="entry name" value="Histidine kinase-like ATPase, C-terminal domain"/>
    <property type="match status" value="1"/>
</dbReference>
<dbReference type="InterPro" id="IPR011495">
    <property type="entry name" value="Sig_transdc_His_kin_sub2_dim/P"/>
</dbReference>
<feature type="domain" description="PAC" evidence="8">
    <location>
        <begin position="85"/>
        <end position="139"/>
    </location>
</feature>
<sequence>MTPEPSLSELPDGISQSVLGQLPVSLVVTDPRQDDNPIIYVNGAFERTTGYAPEDVIGENCRFLQGENTDPDDVHCLRDAIVRKQEAAVDIVNYRKNGEAFLNRLIITPVFDRDGELIYFIGFQYEHRDQKTYMDRARELDSRLREIQHRVKNHLSMIVSLIRIQASRLEPQAAAAMLAQRVETIGLLYEQVDAARKSEAQTIDLQVYLEQVCKALSGLSNEVDVELDVTGTDVVYPVEDAARLGQVVSEVLTNALQHAFAGIDGRDKKVSVELVTSKDQLELVVSDNGKGLGEAEWPNGSGLGGHIVKDLVARLDGEMTIDSGDWGTVIKLRFPYSS</sequence>
<proteinExistence type="predicted"/>
<dbReference type="InterPro" id="IPR036890">
    <property type="entry name" value="HATPase_C_sf"/>
</dbReference>
<gene>
    <name evidence="9" type="ORF">E5162_02135</name>
</gene>
<evidence type="ECO:0000313" key="9">
    <source>
        <dbReference type="EMBL" id="TGY94103.1"/>
    </source>
</evidence>
<dbReference type="AlphaFoldDB" id="A0A4S2HE14"/>
<reference evidence="9 10" key="1">
    <citation type="journal article" date="2013" name="Int. J. Syst. Evol. Microbiol.">
        <title>Marinicauda pacifica gen. nov., sp. nov., a prosthecate alphaproteobacterium of the family Hyphomonadaceae isolated from deep seawater.</title>
        <authorList>
            <person name="Zhang X.Y."/>
            <person name="Li G.W."/>
            <person name="Wang C.S."/>
            <person name="Zhang Y.J."/>
            <person name="Xu X.W."/>
            <person name="Li H."/>
            <person name="Liu A."/>
            <person name="Liu C."/>
            <person name="Xie B.B."/>
            <person name="Qin Q.L."/>
            <person name="Xu Z."/>
            <person name="Chen X.L."/>
            <person name="Zhou B.C."/>
            <person name="Zhang Y.Z."/>
        </authorList>
    </citation>
    <scope>NUCLEOTIDE SEQUENCE [LARGE SCALE GENOMIC DNA]</scope>
    <source>
        <strain evidence="9 10">P-1 km-3</strain>
    </source>
</reference>
<evidence type="ECO:0000259" key="7">
    <source>
        <dbReference type="PROSITE" id="PS50112"/>
    </source>
</evidence>
<dbReference type="PROSITE" id="PS50109">
    <property type="entry name" value="HIS_KIN"/>
    <property type="match status" value="1"/>
</dbReference>
<dbReference type="Gene3D" id="3.30.450.20">
    <property type="entry name" value="PAS domain"/>
    <property type="match status" value="1"/>
</dbReference>
<accession>A0A4S2HE14</accession>
<evidence type="ECO:0000313" key="10">
    <source>
        <dbReference type="Proteomes" id="UP000305451"/>
    </source>
</evidence>